<evidence type="ECO:0000313" key="4">
    <source>
        <dbReference type="Proteomes" id="UP000007264"/>
    </source>
</evidence>
<keyword evidence="4" id="KW-1185">Reference proteome</keyword>
<dbReference type="STRING" id="574566.I0YLG1"/>
<dbReference type="PANTHER" id="PTHR15276:SF0">
    <property type="entry name" value="COILED-COIL DOMAIN-CONTAINING PROTEIN 6"/>
    <property type="match status" value="1"/>
</dbReference>
<proteinExistence type="predicted"/>
<dbReference type="GeneID" id="17037160"/>
<feature type="region of interest" description="Disordered" evidence="2">
    <location>
        <begin position="205"/>
        <end position="245"/>
    </location>
</feature>
<reference evidence="3 4" key="1">
    <citation type="journal article" date="2012" name="Genome Biol.">
        <title>The genome of the polar eukaryotic microalga coccomyxa subellipsoidea reveals traits of cold adaptation.</title>
        <authorList>
            <person name="Blanc G."/>
            <person name="Agarkova I."/>
            <person name="Grimwood J."/>
            <person name="Kuo A."/>
            <person name="Brueggeman A."/>
            <person name="Dunigan D."/>
            <person name="Gurnon J."/>
            <person name="Ladunga I."/>
            <person name="Lindquist E."/>
            <person name="Lucas S."/>
            <person name="Pangilinan J."/>
            <person name="Proschold T."/>
            <person name="Salamov A."/>
            <person name="Schmutz J."/>
            <person name="Weeks D."/>
            <person name="Yamada T."/>
            <person name="Claverie J.M."/>
            <person name="Grigoriev I."/>
            <person name="Van Etten J."/>
            <person name="Lomsadze A."/>
            <person name="Borodovsky M."/>
        </authorList>
    </citation>
    <scope>NUCLEOTIDE SEQUENCE [LARGE SCALE GENOMIC DNA]</scope>
    <source>
        <strain evidence="3 4">C-169</strain>
    </source>
</reference>
<keyword evidence="1" id="KW-0175">Coiled coil</keyword>
<evidence type="ECO:0000256" key="1">
    <source>
        <dbReference type="SAM" id="Coils"/>
    </source>
</evidence>
<dbReference type="AlphaFoldDB" id="I0YLG1"/>
<evidence type="ECO:0000256" key="2">
    <source>
        <dbReference type="SAM" id="MobiDB-lite"/>
    </source>
</evidence>
<feature type="coiled-coil region" evidence="1">
    <location>
        <begin position="20"/>
        <end position="161"/>
    </location>
</feature>
<dbReference type="OrthoDB" id="509410at2759"/>
<sequence>MALTLVHFDSKVEQEEEYIANRLLKRLDSLKREKQVLATEVEQEEEYLVNNLQKRMGKLNLEKTELEKELEKLHRKCEELRLEQCKMSREKEMIENQLEAEQEYIVNKLQKQAMGLAAEKQALQLEKTDLKRQVGELMEAVQKLNNEKVLLEQSMEMEEEGIVNRLQRVIETVLARNKAVEACLEAHGLSVKDLNPPQVDVSTEWAYSRSPTRSDAQARLNSGELWSAGSGRSDMSTNDMRAARA</sequence>
<dbReference type="PANTHER" id="PTHR15276">
    <property type="entry name" value="H4 D10S170 PROTEIN-RELATED"/>
    <property type="match status" value="1"/>
</dbReference>
<dbReference type="eggNOG" id="KOG2129">
    <property type="taxonomic scope" value="Eukaryota"/>
</dbReference>
<dbReference type="RefSeq" id="XP_005643774.1">
    <property type="nucleotide sequence ID" value="XM_005643717.1"/>
</dbReference>
<dbReference type="KEGG" id="csl:COCSUDRAFT_59713"/>
<comment type="caution">
    <text evidence="3">The sequence shown here is derived from an EMBL/GenBank/DDBJ whole genome shotgun (WGS) entry which is preliminary data.</text>
</comment>
<name>I0YLG1_COCSC</name>
<evidence type="ECO:0000313" key="3">
    <source>
        <dbReference type="EMBL" id="EIE19230.1"/>
    </source>
</evidence>
<dbReference type="EMBL" id="AGSI01000020">
    <property type="protein sequence ID" value="EIE19230.1"/>
    <property type="molecule type" value="Genomic_DNA"/>
</dbReference>
<dbReference type="Proteomes" id="UP000007264">
    <property type="component" value="Unassembled WGS sequence"/>
</dbReference>
<dbReference type="Pfam" id="PF09755">
    <property type="entry name" value="DUF2046"/>
    <property type="match status" value="1"/>
</dbReference>
<gene>
    <name evidence="3" type="ORF">COCSUDRAFT_59713</name>
</gene>
<dbReference type="InterPro" id="IPR019152">
    <property type="entry name" value="DUF2046"/>
</dbReference>
<organism evidence="3 4">
    <name type="scientific">Coccomyxa subellipsoidea (strain C-169)</name>
    <name type="common">Green microalga</name>
    <dbReference type="NCBI Taxonomy" id="574566"/>
    <lineage>
        <taxon>Eukaryota</taxon>
        <taxon>Viridiplantae</taxon>
        <taxon>Chlorophyta</taxon>
        <taxon>core chlorophytes</taxon>
        <taxon>Trebouxiophyceae</taxon>
        <taxon>Trebouxiophyceae incertae sedis</taxon>
        <taxon>Coccomyxaceae</taxon>
        <taxon>Coccomyxa</taxon>
        <taxon>Coccomyxa subellipsoidea</taxon>
    </lineage>
</organism>
<accession>I0YLG1</accession>
<protein>
    <submittedName>
        <fullName evidence="3">Uncharacterized protein</fullName>
    </submittedName>
</protein>